<accession>A0ABW3VNF7</accession>
<keyword evidence="2" id="KW-1133">Transmembrane helix</keyword>
<keyword evidence="4" id="KW-1185">Reference proteome</keyword>
<gene>
    <name evidence="3" type="ORF">ACFQ34_23960</name>
</gene>
<reference evidence="4" key="1">
    <citation type="journal article" date="2019" name="Int. J. Syst. Evol. Microbiol.">
        <title>The Global Catalogue of Microorganisms (GCM) 10K type strain sequencing project: providing services to taxonomists for standard genome sequencing and annotation.</title>
        <authorList>
            <consortium name="The Broad Institute Genomics Platform"/>
            <consortium name="The Broad Institute Genome Sequencing Center for Infectious Disease"/>
            <person name="Wu L."/>
            <person name="Ma J."/>
        </authorList>
    </citation>
    <scope>NUCLEOTIDE SEQUENCE [LARGE SCALE GENOMIC DNA]</scope>
    <source>
        <strain evidence="4">CCUG 49018</strain>
    </source>
</reference>
<protein>
    <submittedName>
        <fullName evidence="3">Uncharacterized protein</fullName>
    </submittedName>
</protein>
<evidence type="ECO:0000256" key="1">
    <source>
        <dbReference type="SAM" id="MobiDB-lite"/>
    </source>
</evidence>
<evidence type="ECO:0000313" key="4">
    <source>
        <dbReference type="Proteomes" id="UP001597182"/>
    </source>
</evidence>
<evidence type="ECO:0000256" key="2">
    <source>
        <dbReference type="SAM" id="Phobius"/>
    </source>
</evidence>
<feature type="transmembrane region" description="Helical" evidence="2">
    <location>
        <begin position="34"/>
        <end position="54"/>
    </location>
</feature>
<dbReference type="EMBL" id="JBHTMB010000219">
    <property type="protein sequence ID" value="MFD1236355.1"/>
    <property type="molecule type" value="Genomic_DNA"/>
</dbReference>
<dbReference type="Proteomes" id="UP001597182">
    <property type="component" value="Unassembled WGS sequence"/>
</dbReference>
<feature type="region of interest" description="Disordered" evidence="1">
    <location>
        <begin position="1"/>
        <end position="25"/>
    </location>
</feature>
<keyword evidence="2" id="KW-0472">Membrane</keyword>
<organism evidence="3 4">
    <name type="scientific">Pseudonocardia benzenivorans</name>
    <dbReference type="NCBI Taxonomy" id="228005"/>
    <lineage>
        <taxon>Bacteria</taxon>
        <taxon>Bacillati</taxon>
        <taxon>Actinomycetota</taxon>
        <taxon>Actinomycetes</taxon>
        <taxon>Pseudonocardiales</taxon>
        <taxon>Pseudonocardiaceae</taxon>
        <taxon>Pseudonocardia</taxon>
    </lineage>
</organism>
<evidence type="ECO:0000313" key="3">
    <source>
        <dbReference type="EMBL" id="MFD1236355.1"/>
    </source>
</evidence>
<name>A0ABW3VNF7_9PSEU</name>
<comment type="caution">
    <text evidence="3">The sequence shown here is derived from an EMBL/GenBank/DDBJ whole genome shotgun (WGS) entry which is preliminary data.</text>
</comment>
<sequence>MADQPIPATGKLPFPASGPARDGSGLTARGRRNIAIAGVVLLVVAGSVLGALAATGELGSAPAVVGTWSGTCVPSPGAGTVTLRFDEDGTVAGLSTRRGGGPTRWSLDGDVLVLTDPTRPQEPPLRLAVTESDGDTLVLAGDGSSTAQSLRCSFTRAG</sequence>
<proteinExistence type="predicted"/>
<keyword evidence="2" id="KW-0812">Transmembrane</keyword>
<dbReference type="RefSeq" id="WP_013677854.1">
    <property type="nucleotide sequence ID" value="NZ_BAABKS010000012.1"/>
</dbReference>